<sequence length="282" mass="30742">MLWLVALFIVLQPGIFSKKNIPVKIVDILLRAVIFALIVYFLQDVTEGFQENPTCNPPDGYVFISLPGSSKTQCLKEGVDLPITLPEGNSLIGISYNDSQRITINSGGRYYTAPLMTQSLWNTDAGPVSEVFQYTTHNAVFIGVKSKLAFIQQILDKLQLPNDKLSSVSSFLNSFVYEIPPTGTSFTLVPQKSAAAPPLPIEPLPADFLKGPQRPMAGSEMPPGSAPPGDASFPRPPPGYQQAAFFEQNDINKGFDAIDTNLKQLSYGIKNLFNRSAPPPPP</sequence>
<feature type="region of interest" description="Disordered" evidence="1">
    <location>
        <begin position="209"/>
        <end position="241"/>
    </location>
</feature>
<name>A0A6C0DBB5_9ZZZZ</name>
<dbReference type="EMBL" id="MN739580">
    <property type="protein sequence ID" value="QHT14168.1"/>
    <property type="molecule type" value="Genomic_DNA"/>
</dbReference>
<accession>A0A6C0DBB5</accession>
<reference evidence="2" key="1">
    <citation type="journal article" date="2020" name="Nature">
        <title>Giant virus diversity and host interactions through global metagenomics.</title>
        <authorList>
            <person name="Schulz F."/>
            <person name="Roux S."/>
            <person name="Paez-Espino D."/>
            <person name="Jungbluth S."/>
            <person name="Walsh D.A."/>
            <person name="Denef V.J."/>
            <person name="McMahon K.D."/>
            <person name="Konstantinidis K.T."/>
            <person name="Eloe-Fadrosh E.A."/>
            <person name="Kyrpides N.C."/>
            <person name="Woyke T."/>
        </authorList>
    </citation>
    <scope>NUCLEOTIDE SEQUENCE</scope>
    <source>
        <strain evidence="2">GVMAG-M-3300023174-137</strain>
    </source>
</reference>
<organism evidence="2">
    <name type="scientific">viral metagenome</name>
    <dbReference type="NCBI Taxonomy" id="1070528"/>
    <lineage>
        <taxon>unclassified sequences</taxon>
        <taxon>metagenomes</taxon>
        <taxon>organismal metagenomes</taxon>
    </lineage>
</organism>
<dbReference type="AlphaFoldDB" id="A0A6C0DBB5"/>
<evidence type="ECO:0000313" key="2">
    <source>
        <dbReference type="EMBL" id="QHT14168.1"/>
    </source>
</evidence>
<protein>
    <submittedName>
        <fullName evidence="2">Uncharacterized protein</fullName>
    </submittedName>
</protein>
<evidence type="ECO:0000256" key="1">
    <source>
        <dbReference type="SAM" id="MobiDB-lite"/>
    </source>
</evidence>
<proteinExistence type="predicted"/>